<protein>
    <submittedName>
        <fullName evidence="3">Alpha-beta hydrolase superfamily lysophospholipase</fullName>
    </submittedName>
</protein>
<evidence type="ECO:0000259" key="2">
    <source>
        <dbReference type="Pfam" id="PF12697"/>
    </source>
</evidence>
<evidence type="ECO:0000313" key="3">
    <source>
        <dbReference type="EMBL" id="REE04759.1"/>
    </source>
</evidence>
<feature type="domain" description="AB hydrolase-1" evidence="2">
    <location>
        <begin position="149"/>
        <end position="348"/>
    </location>
</feature>
<reference evidence="3 4" key="1">
    <citation type="submission" date="2018-07" db="EMBL/GenBank/DDBJ databases">
        <title>Sequencing the genomes of 1000 actinobacteria strains.</title>
        <authorList>
            <person name="Klenk H.-P."/>
        </authorList>
    </citation>
    <scope>NUCLEOTIDE SEQUENCE [LARGE SCALE GENOMIC DNA]</scope>
    <source>
        <strain evidence="3 4">DSM 14442</strain>
    </source>
</reference>
<dbReference type="Gene3D" id="3.40.50.1820">
    <property type="entry name" value="alpha/beta hydrolase"/>
    <property type="match status" value="1"/>
</dbReference>
<evidence type="ECO:0000313" key="4">
    <source>
        <dbReference type="Proteomes" id="UP000256727"/>
    </source>
</evidence>
<gene>
    <name evidence="3" type="ORF">C8E99_2609</name>
</gene>
<organism evidence="3 4">
    <name type="scientific">Citricoccus muralis</name>
    <dbReference type="NCBI Taxonomy" id="169134"/>
    <lineage>
        <taxon>Bacteria</taxon>
        <taxon>Bacillati</taxon>
        <taxon>Actinomycetota</taxon>
        <taxon>Actinomycetes</taxon>
        <taxon>Micrococcales</taxon>
        <taxon>Micrococcaceae</taxon>
        <taxon>Citricoccus</taxon>
    </lineage>
</organism>
<comment type="caution">
    <text evidence="3">The sequence shown here is derived from an EMBL/GenBank/DDBJ whole genome shotgun (WGS) entry which is preliminary data.</text>
</comment>
<dbReference type="SUPFAM" id="SSF53474">
    <property type="entry name" value="alpha/beta-Hydrolases"/>
    <property type="match status" value="1"/>
</dbReference>
<accession>A0A3D9LE94</accession>
<proteinExistence type="inferred from homology"/>
<dbReference type="InterPro" id="IPR029058">
    <property type="entry name" value="AB_hydrolase_fold"/>
</dbReference>
<dbReference type="PANTHER" id="PTHR22946:SF12">
    <property type="entry name" value="CONIDIAL PIGMENT BIOSYNTHESIS PROTEIN AYG1 (AFU_ORTHOLOGUE AFUA_2G17550)"/>
    <property type="match status" value="1"/>
</dbReference>
<dbReference type="InterPro" id="IPR000073">
    <property type="entry name" value="AB_hydrolase_1"/>
</dbReference>
<dbReference type="EMBL" id="QREH01000001">
    <property type="protein sequence ID" value="REE04759.1"/>
    <property type="molecule type" value="Genomic_DNA"/>
</dbReference>
<dbReference type="OrthoDB" id="9765647at2"/>
<evidence type="ECO:0000256" key="1">
    <source>
        <dbReference type="ARBA" id="ARBA00038115"/>
    </source>
</evidence>
<name>A0A3D9LE94_9MICC</name>
<dbReference type="InterPro" id="IPR050261">
    <property type="entry name" value="FrsA_esterase"/>
</dbReference>
<dbReference type="AlphaFoldDB" id="A0A3D9LE94"/>
<sequence>MLGRSPYIVGMTSPGVEALPVGFEHFHRRDFINYQFNRAYALGFADRGELYGAAARVRSAADCIAVFEDLSARSAVAGRTRHAAGYLRLAEFFTPPRSEQKPERYRRLRKLYEAAFAGAGVVRHEVPYASASLPAYRLPAAGPGARSTVLLHGGFDSLIEEFHSIWQRLAAAGFEVIAFEGPGQGGARTLNGRTFDHDWEKPVGSVLDHFSVEQATLIGLSMGGYWALRAAGLEDRIQRVVAWPPVYDWLHRLPPTVRGPVRGMLRHRDFMRWSVRTRVRLSPTLRMVVDQVLYMVGSDDPADAVDWFMGMNARHLGSKRVRQDVLLMCGEHDAFQPPVLARAQARALTMAHSLTVRTFTEAEYADQHCQMGNLDLACQELTTWLLATPDWRDEARAR</sequence>
<dbReference type="Pfam" id="PF12697">
    <property type="entry name" value="Abhydrolase_6"/>
    <property type="match status" value="1"/>
</dbReference>
<keyword evidence="3" id="KW-0378">Hydrolase</keyword>
<keyword evidence="4" id="KW-1185">Reference proteome</keyword>
<dbReference type="GO" id="GO:0016787">
    <property type="term" value="F:hydrolase activity"/>
    <property type="evidence" value="ECO:0007669"/>
    <property type="project" value="UniProtKB-KW"/>
</dbReference>
<comment type="similarity">
    <text evidence="1">Belongs to the AB hydrolase superfamily. FUS2 hydrolase family.</text>
</comment>
<dbReference type="PANTHER" id="PTHR22946">
    <property type="entry name" value="DIENELACTONE HYDROLASE DOMAIN-CONTAINING PROTEIN-RELATED"/>
    <property type="match status" value="1"/>
</dbReference>
<dbReference type="Proteomes" id="UP000256727">
    <property type="component" value="Unassembled WGS sequence"/>
</dbReference>